<dbReference type="PANTHER" id="PTHR43713:SF3">
    <property type="entry name" value="GLUTAMATE-1-SEMIALDEHYDE 2,1-AMINOMUTASE 1, CHLOROPLASTIC-RELATED"/>
    <property type="match status" value="1"/>
</dbReference>
<dbReference type="InterPro" id="IPR005814">
    <property type="entry name" value="Aminotrans_3"/>
</dbReference>
<gene>
    <name evidence="7" type="primary">hemL</name>
    <name evidence="8" type="ORF">SAMN02745216_01059</name>
</gene>
<dbReference type="InterPro" id="IPR049704">
    <property type="entry name" value="Aminotrans_3_PPA_site"/>
</dbReference>
<organism evidence="8 9">
    <name type="scientific">Desulfatibacillum alkenivorans DSM 16219</name>
    <dbReference type="NCBI Taxonomy" id="1121393"/>
    <lineage>
        <taxon>Bacteria</taxon>
        <taxon>Pseudomonadati</taxon>
        <taxon>Thermodesulfobacteriota</taxon>
        <taxon>Desulfobacteria</taxon>
        <taxon>Desulfobacterales</taxon>
        <taxon>Desulfatibacillaceae</taxon>
        <taxon>Desulfatibacillum</taxon>
    </lineage>
</organism>
<dbReference type="InterPro" id="IPR015422">
    <property type="entry name" value="PyrdxlP-dep_Trfase_small"/>
</dbReference>
<feature type="modified residue" description="N6-(pyridoxal phosphate)lysine" evidence="7">
    <location>
        <position position="265"/>
    </location>
</feature>
<comment type="subunit">
    <text evidence="7">Homodimer.</text>
</comment>
<dbReference type="Gene3D" id="3.40.640.10">
    <property type="entry name" value="Type I PLP-dependent aspartate aminotransferase-like (Major domain)"/>
    <property type="match status" value="1"/>
</dbReference>
<dbReference type="CDD" id="cd00610">
    <property type="entry name" value="OAT_like"/>
    <property type="match status" value="1"/>
</dbReference>
<dbReference type="Proteomes" id="UP000183994">
    <property type="component" value="Unassembled WGS sequence"/>
</dbReference>
<evidence type="ECO:0000313" key="9">
    <source>
        <dbReference type="Proteomes" id="UP000183994"/>
    </source>
</evidence>
<dbReference type="HAMAP" id="MF_00375">
    <property type="entry name" value="HemL_aminotrans_3"/>
    <property type="match status" value="1"/>
</dbReference>
<dbReference type="GO" id="GO:0005737">
    <property type="term" value="C:cytoplasm"/>
    <property type="evidence" value="ECO:0007669"/>
    <property type="project" value="UniProtKB-SubCell"/>
</dbReference>
<comment type="cofactor">
    <cofactor evidence="1 7">
        <name>pyridoxal 5'-phosphate</name>
        <dbReference type="ChEBI" id="CHEBI:597326"/>
    </cofactor>
</comment>
<dbReference type="GO" id="GO:0006782">
    <property type="term" value="P:protoporphyrinogen IX biosynthetic process"/>
    <property type="evidence" value="ECO:0007669"/>
    <property type="project" value="UniProtKB-UniRule"/>
</dbReference>
<evidence type="ECO:0000256" key="7">
    <source>
        <dbReference type="HAMAP-Rule" id="MF_00375"/>
    </source>
</evidence>
<dbReference type="UniPathway" id="UPA00251">
    <property type="reaction ID" value="UER00317"/>
</dbReference>
<keyword evidence="6 7" id="KW-0627">Porphyrin biosynthesis</keyword>
<dbReference type="Gene3D" id="3.90.1150.10">
    <property type="entry name" value="Aspartate Aminotransferase, domain 1"/>
    <property type="match status" value="1"/>
</dbReference>
<proteinExistence type="inferred from homology"/>
<sequence>MEKSKELFARACKTIPGGVNSPVRACGSVGTDPCFIARGQGSAIFDADGRQYIDYIGSWGPLILGHRHPAVIKAIEAALANGCTFGAPTELEIELAEAVVDIVPSVEMVRMVNSGTEATMSAIRLARGATGRDGIVKFDGCYHGHGDSLLVAAGSGVATLGIPGSPGVPDKVAESTASLEYNNIEAVKEYCKKKGDRTAAIIVEPVAGNMGVVAPKPEFIQGLREVCDQYGIVLILDEVMTGFRVALGGAQSLYGVTPDLTTMGKVIGGGLPVGAYGGKRSLMEKIAPSGPVYQAGTLSGNPMAMAAGIAALKEISAPGFYEALEKSSQTLADGLKKAAADAGVEAVVSRVGSMQTLFFSAGPVENFEDAKKCDLDRFSKFYQGMRDEGVFLPPSQFEAWFVSAAHTEADIQATLKAAEKVFKQL</sequence>
<name>A0A1M6GNL8_9BACT</name>
<dbReference type="PANTHER" id="PTHR43713">
    <property type="entry name" value="GLUTAMATE-1-SEMIALDEHYDE 2,1-AMINOMUTASE"/>
    <property type="match status" value="1"/>
</dbReference>
<keyword evidence="5 7" id="KW-0413">Isomerase</keyword>
<dbReference type="OrthoDB" id="9801834at2"/>
<comment type="subcellular location">
    <subcellularLocation>
        <location evidence="7">Cytoplasm</location>
    </subcellularLocation>
</comment>
<dbReference type="Pfam" id="PF00202">
    <property type="entry name" value="Aminotran_3"/>
    <property type="match status" value="1"/>
</dbReference>
<dbReference type="SUPFAM" id="SSF53383">
    <property type="entry name" value="PLP-dependent transferases"/>
    <property type="match status" value="1"/>
</dbReference>
<comment type="catalytic activity">
    <reaction evidence="7">
        <text>(S)-4-amino-5-oxopentanoate = 5-aminolevulinate</text>
        <dbReference type="Rhea" id="RHEA:14265"/>
        <dbReference type="ChEBI" id="CHEBI:57501"/>
        <dbReference type="ChEBI" id="CHEBI:356416"/>
        <dbReference type="EC" id="5.4.3.8"/>
    </reaction>
</comment>
<dbReference type="InterPro" id="IPR015421">
    <property type="entry name" value="PyrdxlP-dep_Trfase_major"/>
</dbReference>
<dbReference type="GO" id="GO:0008483">
    <property type="term" value="F:transaminase activity"/>
    <property type="evidence" value="ECO:0007669"/>
    <property type="project" value="InterPro"/>
</dbReference>
<evidence type="ECO:0000256" key="5">
    <source>
        <dbReference type="ARBA" id="ARBA00023235"/>
    </source>
</evidence>
<comment type="similarity">
    <text evidence="3 7">Belongs to the class-III pyridoxal-phosphate-dependent aminotransferase family. HemL subfamily.</text>
</comment>
<dbReference type="PROSITE" id="PS00600">
    <property type="entry name" value="AA_TRANSFER_CLASS_3"/>
    <property type="match status" value="1"/>
</dbReference>
<comment type="pathway">
    <text evidence="2">Porphyrin-containing compound metabolism; protoporphyrin-IX biosynthesis; 5-aminolevulinate from L-glutamyl-tRNA(Glu): step 2/2.</text>
</comment>
<dbReference type="InterPro" id="IPR004639">
    <property type="entry name" value="4pyrrol_synth_GluAld_NH2Trfase"/>
</dbReference>
<accession>A0A1M6GNL8</accession>
<protein>
    <recommendedName>
        <fullName evidence="7">Glutamate-1-semialdehyde 2,1-aminomutase</fullName>
        <shortName evidence="7">GSA</shortName>
        <ecNumber evidence="7">5.4.3.8</ecNumber>
    </recommendedName>
    <alternativeName>
        <fullName evidence="7">Glutamate-1-semialdehyde aminotransferase</fullName>
        <shortName evidence="7">GSA-AT</shortName>
    </alternativeName>
</protein>
<keyword evidence="4 7" id="KW-0663">Pyridoxal phosphate</keyword>
<dbReference type="AlphaFoldDB" id="A0A1M6GNL8"/>
<keyword evidence="9" id="KW-1185">Reference proteome</keyword>
<dbReference type="EC" id="5.4.3.8" evidence="7"/>
<evidence type="ECO:0000256" key="4">
    <source>
        <dbReference type="ARBA" id="ARBA00022898"/>
    </source>
</evidence>
<keyword evidence="7" id="KW-0963">Cytoplasm</keyword>
<dbReference type="GO" id="GO:0030170">
    <property type="term" value="F:pyridoxal phosphate binding"/>
    <property type="evidence" value="ECO:0007669"/>
    <property type="project" value="InterPro"/>
</dbReference>
<dbReference type="FunFam" id="3.40.640.10:FF:000021">
    <property type="entry name" value="Glutamate-1-semialdehyde 2,1-aminomutase"/>
    <property type="match status" value="1"/>
</dbReference>
<evidence type="ECO:0000256" key="6">
    <source>
        <dbReference type="ARBA" id="ARBA00023244"/>
    </source>
</evidence>
<dbReference type="NCBIfam" id="NF000818">
    <property type="entry name" value="PRK00062.1"/>
    <property type="match status" value="1"/>
</dbReference>
<dbReference type="EMBL" id="FQZU01000004">
    <property type="protein sequence ID" value="SHJ11554.1"/>
    <property type="molecule type" value="Genomic_DNA"/>
</dbReference>
<dbReference type="STRING" id="1121393.SAMN02745216_01059"/>
<reference evidence="9" key="1">
    <citation type="submission" date="2016-11" db="EMBL/GenBank/DDBJ databases">
        <authorList>
            <person name="Varghese N."/>
            <person name="Submissions S."/>
        </authorList>
    </citation>
    <scope>NUCLEOTIDE SEQUENCE [LARGE SCALE GENOMIC DNA]</scope>
    <source>
        <strain evidence="9">DSM 16219</strain>
    </source>
</reference>
<dbReference type="RefSeq" id="WP_073473693.1">
    <property type="nucleotide sequence ID" value="NZ_FQZU01000004.1"/>
</dbReference>
<dbReference type="GO" id="GO:0042286">
    <property type="term" value="F:glutamate-1-semialdehyde 2,1-aminomutase activity"/>
    <property type="evidence" value="ECO:0007669"/>
    <property type="project" value="UniProtKB-UniRule"/>
</dbReference>
<dbReference type="InterPro" id="IPR015424">
    <property type="entry name" value="PyrdxlP-dep_Trfase"/>
</dbReference>
<dbReference type="NCBIfam" id="TIGR00713">
    <property type="entry name" value="hemL"/>
    <property type="match status" value="1"/>
</dbReference>
<evidence type="ECO:0000256" key="1">
    <source>
        <dbReference type="ARBA" id="ARBA00001933"/>
    </source>
</evidence>
<evidence type="ECO:0000256" key="2">
    <source>
        <dbReference type="ARBA" id="ARBA00004819"/>
    </source>
</evidence>
<evidence type="ECO:0000313" key="8">
    <source>
        <dbReference type="EMBL" id="SHJ11554.1"/>
    </source>
</evidence>
<evidence type="ECO:0000256" key="3">
    <source>
        <dbReference type="ARBA" id="ARBA00008981"/>
    </source>
</evidence>